<dbReference type="SUPFAM" id="SSF53448">
    <property type="entry name" value="Nucleotide-diphospho-sugar transferases"/>
    <property type="match status" value="1"/>
</dbReference>
<evidence type="ECO:0000256" key="3">
    <source>
        <dbReference type="ARBA" id="ARBA00022679"/>
    </source>
</evidence>
<dbReference type="PANTHER" id="PTHR48090:SF3">
    <property type="entry name" value="UNDECAPRENYL-PHOSPHATE 4-DEOXY-4-FORMAMIDO-L-ARABINOSE TRANSFERASE"/>
    <property type="match status" value="1"/>
</dbReference>
<keyword evidence="1" id="KW-1003">Cell membrane</keyword>
<dbReference type="PANTHER" id="PTHR48090">
    <property type="entry name" value="UNDECAPRENYL-PHOSPHATE 4-DEOXY-4-FORMAMIDO-L-ARABINOSE TRANSFERASE-RELATED"/>
    <property type="match status" value="1"/>
</dbReference>
<dbReference type="Pfam" id="PF00535">
    <property type="entry name" value="Glycos_transf_2"/>
    <property type="match status" value="1"/>
</dbReference>
<dbReference type="InterPro" id="IPR001173">
    <property type="entry name" value="Glyco_trans_2-like"/>
</dbReference>
<keyword evidence="7 8" id="KW-0472">Membrane</keyword>
<comment type="caution">
    <text evidence="10">The sequence shown here is derived from an EMBL/GenBank/DDBJ whole genome shotgun (WGS) entry which is preliminary data.</text>
</comment>
<dbReference type="Gene3D" id="3.90.550.10">
    <property type="entry name" value="Spore Coat Polysaccharide Biosynthesis Protein SpsA, Chain A"/>
    <property type="match status" value="1"/>
</dbReference>
<reference evidence="10 11" key="1">
    <citation type="journal article" date="2015" name="Nature">
        <title>rRNA introns, odd ribosomes, and small enigmatic genomes across a large radiation of phyla.</title>
        <authorList>
            <person name="Brown C.T."/>
            <person name="Hug L.A."/>
            <person name="Thomas B.C."/>
            <person name="Sharon I."/>
            <person name="Castelle C.J."/>
            <person name="Singh A."/>
            <person name="Wilkins M.J."/>
            <person name="Williams K.H."/>
            <person name="Banfield J.F."/>
        </authorList>
    </citation>
    <scope>NUCLEOTIDE SEQUENCE [LARGE SCALE GENOMIC DNA]</scope>
</reference>
<evidence type="ECO:0000259" key="9">
    <source>
        <dbReference type="Pfam" id="PF00535"/>
    </source>
</evidence>
<proteinExistence type="predicted"/>
<evidence type="ECO:0000256" key="7">
    <source>
        <dbReference type="ARBA" id="ARBA00023136"/>
    </source>
</evidence>
<evidence type="ECO:0000256" key="8">
    <source>
        <dbReference type="SAM" id="Phobius"/>
    </source>
</evidence>
<accession>A0A0G1MRT5</accession>
<evidence type="ECO:0000256" key="1">
    <source>
        <dbReference type="ARBA" id="ARBA00022475"/>
    </source>
</evidence>
<dbReference type="AlphaFoldDB" id="A0A0G1MRT5"/>
<evidence type="ECO:0000256" key="2">
    <source>
        <dbReference type="ARBA" id="ARBA00022676"/>
    </source>
</evidence>
<evidence type="ECO:0000313" key="11">
    <source>
        <dbReference type="Proteomes" id="UP000034329"/>
    </source>
</evidence>
<keyword evidence="3 10" id="KW-0808">Transferase</keyword>
<keyword evidence="2" id="KW-0328">Glycosyltransferase</keyword>
<dbReference type="GO" id="GO:0009103">
    <property type="term" value="P:lipopolysaccharide biosynthetic process"/>
    <property type="evidence" value="ECO:0007669"/>
    <property type="project" value="UniProtKB-KW"/>
</dbReference>
<sequence>MTKTIRELSVFFPAFSEEENIEATVLAAKDVLETVADKWEIIVVNDGSKDMTGGIVRELGKKDPRVKIINHTENRGYGGALQSGFYNSSYEWIAYNDSDGQFDFGEITRFFNEKDSADLLLGYRIKRRDSFYRLFLAKGWAALLFLFFGLRLKDVDCGFKMVKKSVIKKIPRLESERGGMINAELAIKAKEAGFKIRQVGVTHYPRRGGRATGAQPRVIIKSFIDLFKLWVKLRLG</sequence>
<organism evidence="10 11">
    <name type="scientific">Candidatus Woesebacteria bacterium GW2011_GWB1_45_5</name>
    <dbReference type="NCBI Taxonomy" id="1618581"/>
    <lineage>
        <taxon>Bacteria</taxon>
        <taxon>Candidatus Woeseibacteriota</taxon>
    </lineage>
</organism>
<evidence type="ECO:0000313" key="10">
    <source>
        <dbReference type="EMBL" id="KKU10847.1"/>
    </source>
</evidence>
<dbReference type="CDD" id="cd04179">
    <property type="entry name" value="DPM_DPG-synthase_like"/>
    <property type="match status" value="1"/>
</dbReference>
<name>A0A0G1MRT5_9BACT</name>
<dbReference type="Proteomes" id="UP000034329">
    <property type="component" value="Unassembled WGS sequence"/>
</dbReference>
<dbReference type="InterPro" id="IPR050256">
    <property type="entry name" value="Glycosyltransferase_2"/>
</dbReference>
<dbReference type="EMBL" id="LCLA01000002">
    <property type="protein sequence ID" value="KKU10847.1"/>
    <property type="molecule type" value="Genomic_DNA"/>
</dbReference>
<keyword evidence="4 8" id="KW-0812">Transmembrane</keyword>
<gene>
    <name evidence="10" type="ORF">UX13_C0002G0002</name>
</gene>
<feature type="domain" description="Glycosyltransferase 2-like" evidence="9">
    <location>
        <begin position="9"/>
        <end position="169"/>
    </location>
</feature>
<evidence type="ECO:0000256" key="6">
    <source>
        <dbReference type="ARBA" id="ARBA00022989"/>
    </source>
</evidence>
<keyword evidence="6 8" id="KW-1133">Transmembrane helix</keyword>
<evidence type="ECO:0000256" key="5">
    <source>
        <dbReference type="ARBA" id="ARBA00022985"/>
    </source>
</evidence>
<dbReference type="GO" id="GO:0005886">
    <property type="term" value="C:plasma membrane"/>
    <property type="evidence" value="ECO:0007669"/>
    <property type="project" value="TreeGrafter"/>
</dbReference>
<protein>
    <submittedName>
        <fullName evidence="10">Glycosyltransferase</fullName>
    </submittedName>
</protein>
<keyword evidence="5" id="KW-0448">Lipopolysaccharide biosynthesis</keyword>
<dbReference type="InterPro" id="IPR029044">
    <property type="entry name" value="Nucleotide-diphossugar_trans"/>
</dbReference>
<dbReference type="GO" id="GO:0099621">
    <property type="term" value="F:undecaprenyl-phosphate 4-deoxy-4-formamido-L-arabinose transferase activity"/>
    <property type="evidence" value="ECO:0007669"/>
    <property type="project" value="TreeGrafter"/>
</dbReference>
<feature type="transmembrane region" description="Helical" evidence="8">
    <location>
        <begin position="131"/>
        <end position="150"/>
    </location>
</feature>
<evidence type="ECO:0000256" key="4">
    <source>
        <dbReference type="ARBA" id="ARBA00022692"/>
    </source>
</evidence>